<keyword evidence="10" id="KW-0969">Cilium</keyword>
<dbReference type="GO" id="GO:0051959">
    <property type="term" value="F:dynein light intermediate chain binding"/>
    <property type="evidence" value="ECO:0007669"/>
    <property type="project" value="InterPro"/>
</dbReference>
<keyword evidence="3" id="KW-0963">Cytoplasm</keyword>
<dbReference type="FunFam" id="3.40.50.300:FF:005616">
    <property type="entry name" value="Dynein, axonemal, heavy chain 11"/>
    <property type="match status" value="1"/>
</dbReference>
<organism evidence="16 17">
    <name type="scientific">Camelus dromedarius</name>
    <name type="common">Dromedary</name>
    <name type="synonym">Arabian camel</name>
    <dbReference type="NCBI Taxonomy" id="9838"/>
    <lineage>
        <taxon>Eukaryota</taxon>
        <taxon>Metazoa</taxon>
        <taxon>Chordata</taxon>
        <taxon>Craniata</taxon>
        <taxon>Vertebrata</taxon>
        <taxon>Euteleostomi</taxon>
        <taxon>Mammalia</taxon>
        <taxon>Eutheria</taxon>
        <taxon>Laurasiatheria</taxon>
        <taxon>Artiodactyla</taxon>
        <taxon>Tylopoda</taxon>
        <taxon>Camelidae</taxon>
        <taxon>Camelus</taxon>
    </lineage>
</organism>
<keyword evidence="17" id="KW-1185">Reference proteome</keyword>
<dbReference type="InterPro" id="IPR024743">
    <property type="entry name" value="Dynein_HC_stalk"/>
</dbReference>
<dbReference type="FunFam" id="3.40.50.300:FF:000044">
    <property type="entry name" value="Dynein heavy chain 5, axonemal"/>
    <property type="match status" value="1"/>
</dbReference>
<evidence type="ECO:0000256" key="9">
    <source>
        <dbReference type="ARBA" id="ARBA00023054"/>
    </source>
</evidence>
<dbReference type="Pfam" id="PF17857">
    <property type="entry name" value="AAA_lid_1"/>
    <property type="match status" value="1"/>
</dbReference>
<dbReference type="Gene3D" id="1.10.8.710">
    <property type="match status" value="1"/>
</dbReference>
<dbReference type="InterPro" id="IPR024317">
    <property type="entry name" value="Dynein_heavy_chain_D4_dom"/>
</dbReference>
<dbReference type="FunFam" id="1.20.140.100:FF:000003">
    <property type="entry name" value="Dynein, axonemal, heavy chain 5"/>
    <property type="match status" value="1"/>
</dbReference>
<dbReference type="InterPro" id="IPR003593">
    <property type="entry name" value="AAA+_ATPase"/>
</dbReference>
<dbReference type="FunFam" id="3.40.50.300:FF:000049">
    <property type="entry name" value="Dynein, axonemal, heavy chain 5"/>
    <property type="match status" value="1"/>
</dbReference>
<dbReference type="FunFam" id="1.10.8.710:FF:000003">
    <property type="entry name" value="Dynein axonemal heavy chain 5"/>
    <property type="match status" value="1"/>
</dbReference>
<dbReference type="FunFam" id="1.20.920.30:FF:000004">
    <property type="entry name" value="Dynein axonemal heavy chain 5"/>
    <property type="match status" value="1"/>
</dbReference>
<comment type="caution">
    <text evidence="16">The sequence shown here is derived from an EMBL/GenBank/DDBJ whole genome shotgun (WGS) entry which is preliminary data.</text>
</comment>
<dbReference type="GO" id="GO:0005858">
    <property type="term" value="C:axonemal dynein complex"/>
    <property type="evidence" value="ECO:0007669"/>
    <property type="project" value="TreeGrafter"/>
</dbReference>
<dbReference type="InterPro" id="IPR043157">
    <property type="entry name" value="Dynein_AAA1S"/>
</dbReference>
<keyword evidence="6" id="KW-0547">Nucleotide-binding</keyword>
<evidence type="ECO:0000256" key="13">
    <source>
        <dbReference type="ARBA" id="ARBA00023273"/>
    </source>
</evidence>
<dbReference type="Gene3D" id="6.10.140.1060">
    <property type="match status" value="1"/>
</dbReference>
<dbReference type="InterPro" id="IPR042222">
    <property type="entry name" value="Dynein_2_N"/>
</dbReference>
<evidence type="ECO:0000256" key="2">
    <source>
        <dbReference type="ARBA" id="ARBA00008887"/>
    </source>
</evidence>
<feature type="domain" description="AAA+ ATPase" evidence="15">
    <location>
        <begin position="882"/>
        <end position="1035"/>
    </location>
</feature>
<evidence type="ECO:0000256" key="6">
    <source>
        <dbReference type="ARBA" id="ARBA00022741"/>
    </source>
</evidence>
<dbReference type="SUPFAM" id="SSF52540">
    <property type="entry name" value="P-loop containing nucleoside triphosphate hydrolases"/>
    <property type="match status" value="4"/>
</dbReference>
<protein>
    <submittedName>
        <fullName evidence="16">Dynein heavy chain 8</fullName>
    </submittedName>
</protein>
<feature type="domain" description="AAA+ ATPase" evidence="15">
    <location>
        <begin position="599"/>
        <end position="745"/>
    </location>
</feature>
<dbReference type="InterPro" id="IPR013602">
    <property type="entry name" value="Dynein_heavy_linker"/>
</dbReference>
<dbReference type="GO" id="GO:0005874">
    <property type="term" value="C:microtubule"/>
    <property type="evidence" value="ECO:0007669"/>
    <property type="project" value="UniProtKB-KW"/>
</dbReference>
<dbReference type="FunFam" id="1.20.920.20:FF:000004">
    <property type="entry name" value="Dynein axonemal heavy chain 5"/>
    <property type="match status" value="1"/>
</dbReference>
<dbReference type="FunFam" id="1.10.287.2620:FF:000003">
    <property type="entry name" value="Dynein, axonemal, heavy chain 5"/>
    <property type="match status" value="1"/>
</dbReference>
<dbReference type="FunFam" id="3.40.50.300:FF:000543">
    <property type="entry name" value="Dynein axonemal heavy chain 5"/>
    <property type="match status" value="1"/>
</dbReference>
<keyword evidence="7" id="KW-0067">ATP-binding</keyword>
<comment type="similarity">
    <text evidence="2">Belongs to the dynein heavy chain family.</text>
</comment>
<dbReference type="GO" id="GO:0031514">
    <property type="term" value="C:motile cilium"/>
    <property type="evidence" value="ECO:0007669"/>
    <property type="project" value="UniProtKB-ARBA"/>
</dbReference>
<keyword evidence="13" id="KW-0966">Cell projection</keyword>
<evidence type="ECO:0000256" key="8">
    <source>
        <dbReference type="ARBA" id="ARBA00023017"/>
    </source>
</evidence>
<dbReference type="Pfam" id="PF12774">
    <property type="entry name" value="AAA_6"/>
    <property type="match status" value="1"/>
</dbReference>
<proteinExistence type="inferred from homology"/>
<evidence type="ECO:0000256" key="4">
    <source>
        <dbReference type="ARBA" id="ARBA00022701"/>
    </source>
</evidence>
<feature type="coiled-coil region" evidence="14">
    <location>
        <begin position="1655"/>
        <end position="1728"/>
    </location>
</feature>
<dbReference type="InterPro" id="IPR035699">
    <property type="entry name" value="AAA_6"/>
</dbReference>
<dbReference type="PANTHER" id="PTHR46532">
    <property type="entry name" value="MALE FERTILITY FACTOR KL5"/>
    <property type="match status" value="1"/>
</dbReference>
<dbReference type="Gene3D" id="1.20.140.100">
    <property type="entry name" value="Dynein heavy chain, N-terminal domain 2"/>
    <property type="match status" value="1"/>
</dbReference>
<dbReference type="STRING" id="9838.ENSCDRP00005020860"/>
<reference evidence="16 17" key="1">
    <citation type="journal article" date="2019" name="Mol. Ecol. Resour.">
        <title>Improving Illumina assemblies with Hi-C and long reads: an example with the North African dromedary.</title>
        <authorList>
            <person name="Elbers J.P."/>
            <person name="Rogers M.F."/>
            <person name="Perelman P.L."/>
            <person name="Proskuryakova A.A."/>
            <person name="Serdyukova N.A."/>
            <person name="Johnson W.E."/>
            <person name="Horin P."/>
            <person name="Corander J."/>
            <person name="Murphy D."/>
            <person name="Burger P.A."/>
        </authorList>
    </citation>
    <scope>NUCLEOTIDE SEQUENCE [LARGE SCALE GENOMIC DNA]</scope>
    <source>
        <strain evidence="16">Drom800</strain>
        <tissue evidence="16">Blood</tissue>
    </source>
</reference>
<dbReference type="GO" id="GO:0007018">
    <property type="term" value="P:microtubule-based movement"/>
    <property type="evidence" value="ECO:0007669"/>
    <property type="project" value="InterPro"/>
</dbReference>
<dbReference type="Pfam" id="PF12781">
    <property type="entry name" value="AAA_9"/>
    <property type="match status" value="2"/>
</dbReference>
<dbReference type="InterPro" id="IPR027417">
    <property type="entry name" value="P-loop_NTPase"/>
</dbReference>
<dbReference type="GO" id="GO:0005524">
    <property type="term" value="F:ATP binding"/>
    <property type="evidence" value="ECO:0007669"/>
    <property type="project" value="UniProtKB-KW"/>
</dbReference>
<keyword evidence="5" id="KW-0677">Repeat</keyword>
<dbReference type="Pfam" id="PF12775">
    <property type="entry name" value="AAA_7"/>
    <property type="match status" value="1"/>
</dbReference>
<evidence type="ECO:0000256" key="14">
    <source>
        <dbReference type="SAM" id="Coils"/>
    </source>
</evidence>
<dbReference type="Pfam" id="PF12780">
    <property type="entry name" value="AAA_8"/>
    <property type="match status" value="1"/>
</dbReference>
<gene>
    <name evidence="16" type="ORF">Cadr_000021905</name>
</gene>
<evidence type="ECO:0000313" key="17">
    <source>
        <dbReference type="Proteomes" id="UP000299084"/>
    </source>
</evidence>
<dbReference type="EMBL" id="JWIN03000020">
    <property type="protein sequence ID" value="KAB1262085.1"/>
    <property type="molecule type" value="Genomic_DNA"/>
</dbReference>
<dbReference type="Gene3D" id="1.10.287.2620">
    <property type="match status" value="1"/>
</dbReference>
<keyword evidence="9 14" id="KW-0175">Coiled coil</keyword>
<dbReference type="Pfam" id="PF08393">
    <property type="entry name" value="DHC_N2"/>
    <property type="match status" value="1"/>
</dbReference>
<dbReference type="Pfam" id="PF12777">
    <property type="entry name" value="MT"/>
    <property type="match status" value="1"/>
</dbReference>
<dbReference type="InterPro" id="IPR026983">
    <property type="entry name" value="DHC"/>
</dbReference>
<dbReference type="Gene3D" id="3.20.180.20">
    <property type="entry name" value="Dynein heavy chain, N-terminal domain 2"/>
    <property type="match status" value="1"/>
</dbReference>
<sequence length="2566" mass="292859">MTQTGSIVVSVQDELVQLQPKFKSSLLESVEVFCEDVMNFAEAYEKANFDDLWRKFVTYSSGEQLFGLPVTDYEVLHKTRKELNLLQKLYGLYDTVMGNISGYYEILWGDVDIEKINAELQEFQNRCRKLPKGLKDWQAFLDLKKRIDDFSESCPLLEMMTNKAMKQRHWDRISELTGTPFDVESDSFCLRNIMEAPLLKNKDDIEDICISATKEKDIEAKLTQVIENWTNQNLSFAAFKGKGELLLKGTESGEIITLMEDNIIEEWLIVQNLWVYLEAVFVGGDIAKQLPQEAKRFQNIDKSWIKIMQRAHENPNVISCCVGDETMGQLLPHLHEQLELCQKSLTGYLEKKRLLFPRFFFVSDPVLLEILGQASDSHTIQVYSPNICYLNPFLPQPILDNPVMAKGPVEIWLLELLKMQMSSLHNIIRSAFYQISDSGFQLLPFLSHFPAQVGLLGIQMLWTHDSEEALHNAKDDRKIMHVTNQKFLDILNTLISQTTHDLSKFDRVKFETLITIHVHQRDIFDDLVKMHIKSVTDFEWLKQSRFYFKEDLDQTVVSITDVDFIYQNEFLGCTDRLVITPLTDRCYITLAQALGMNMGGAPAGPAGTGKTETTKDMGRCLGKYVVVFNCSDQMDFRGLGRIFKGKCLAQSGSWGCFDEFNRIELPVLSVAAQQIYIVLTARKERKKQFIFSDGDCVDLNPEFGIFLTMNPGYAGRQELPENLKIQFRTVAMMVPDRQIIMRVKLASCGFLENVILAQKFYVLYKLCEEQLTKQVHYDFGLRNILSVLRTLGSQKRARPEDSELSTVMRGLRDMNLSKLVDEDEPLFLSLINDLFPGLQLDSNTYVELQAAVANQVQLEGLINHPPWNLKLVQLYETSLVRHGLMTLGPSGSGKTTVITILMKALTECGRPHREMRMNPKAITAPQMFGRLDTATNDWTDGIFSTLWRKTLKAKKGENIFLILDGPVDAIWIENLNSVLDDNKTLTLANGDRIPMAPNCKLLFEVHNIENASPATVSRMGMVYISSSALSWRPILQAWLKKRTAQEASVFLTLYDKIFEDIYTYMKLNLNPKMQLLECNYIVQAVLLTGEQGTAKTVMIKAYLKKYDPEVQLSKSLNFSSATEPMMFQRTVENYVDKRMGSTYGPPGGRKMTIFIDDINMPVINEWGDQITNEIVRQMMEMEGMYSLDKPGDFTTIVDVQLIAAMIHPGGGRNDIPQRLKRQFTVFNCTLPSNASIDKIFGIIGCGYFDPCRKFKPEICEMIVNLVSAGRVLWQWTKVKMLPTPSKFHYIFNLRDLSRIWQGMLTIKAEECDSIPVLLSLFKHECNRVIADRFVTPDDEQWFNAHLIHALEENISPDVASYILPEPYFVDFLREMPEPTGDEPEDSVFEVPKIYELVFIFSSLDYSPNSIFLPAPESHHGVALTSTIVLSYNVNNLTEDLKGLYKVAGADGKGITFIFTDNEIKDEAFLEYLNNLLSSGEISSLFARDEMDEITQGLISVMKRELPRHPPTFDNLYEYFISRSRKNLHVVLCFSPVGEKFRARSLKFPGLISGCTMDWFSRWPKEALVAVASYFLSGYSIVCSSDTKRQVVETMGLFHDMVSESCESYFQRYRRRAHVTPKSYLSFINGYKNIYTEKVKYINEQAERMNIGLDKLMEASESVAKLSQDLAVKEKELAVASIKADEVLAEVTISAQASAKVKNEVQEVKDKAQKIVDEIDSEKVKAETKLEAARPALEEAEAALNTIKPNDIATVRKLAKPPHLIMRIMDCVLLLFQKKIDPVTMDPEKPCCKPSWGESLKLMSATGFLWSLQQFPKDTINEETVELLQPYFNMDDYNFESAKKVCGNVAGLLSWTLAMATFYGINREVLPLKANLAKQEGRLSVANAELGKAQALLDEKQGELDKVQAKFDAAMTEKMDLLNDADMCRKKMQAASTLIDGLSGEKVRWTQQSKEFKVQINRLVGDILLCTGFLSYLGPFNQIFRNYLLKDQWEVELKARKIPFTENLNLISMLVDPPTIGEWGLQGLPGDDLSIQNGIIVTKATRYPLLIDPQTQGKTWIKSKEKENDLQVTSLNHKYFRTHLEESLSLGRPLLIEDIREELDPALDNVLEKNFIKSGTTFKVKVGDKECDIMDTFKLYITTKLPNPAFTPEINAKTSVIDFTVTMKGLENQLLRRVILTEKQVIISQGKELLLIINYNKRLKCIGKLSVREDASLVQIPRTGYTNFWKELESERVKLLEDVTFNKRKMKELEDNLLYKLSATKGSLVDDESLIGVLRTTKQTAAEVSEKLHVAAETEIKINMAQEEFRPAATRGSILYFLITEMSMVNIMYQTSLAQFLKLFDQSMARSEKSPLPQKRITNIIEYLTYEVFTYSVRGLYENHKFLFVLLMTLKIDLQRETVKHKEFQALIKGGAALDLKACPPKPFRWILDMTWLNLVELSKLPQFAEIMNQISRNEKGWKSWFDKDAPEEEIIPDGYNDSLDTCRKLLLIRSWCPDRTVFQARKYIAESLEEKYTEPVILNLEKTWEESDTRTPLICLLSMGSDPTIQIDALAKKLKLGMISNL</sequence>
<feature type="domain" description="AAA+ ATPase" evidence="15">
    <location>
        <begin position="1081"/>
        <end position="1229"/>
    </location>
</feature>
<evidence type="ECO:0000259" key="15">
    <source>
        <dbReference type="SMART" id="SM00382"/>
    </source>
</evidence>
<evidence type="ECO:0000256" key="10">
    <source>
        <dbReference type="ARBA" id="ARBA00023069"/>
    </source>
</evidence>
<dbReference type="Gene3D" id="1.20.920.30">
    <property type="match status" value="1"/>
</dbReference>
<dbReference type="FunFam" id="1.20.58.1120:FF:000004">
    <property type="entry name" value="Dynein axonemal heavy chain 5"/>
    <property type="match status" value="1"/>
</dbReference>
<name>A0A5N4CTC2_CAMDR</name>
<evidence type="ECO:0000256" key="7">
    <source>
        <dbReference type="ARBA" id="ARBA00022840"/>
    </source>
</evidence>
<keyword evidence="11" id="KW-0505">Motor protein</keyword>
<accession>A0A5N4CTC2</accession>
<dbReference type="InterPro" id="IPR035706">
    <property type="entry name" value="AAA_9"/>
</dbReference>
<keyword evidence="12" id="KW-0206">Cytoskeleton</keyword>
<dbReference type="SMART" id="SM00382">
    <property type="entry name" value="AAA"/>
    <property type="match status" value="3"/>
</dbReference>
<feature type="coiled-coil region" evidence="14">
    <location>
        <begin position="1882"/>
        <end position="1916"/>
    </location>
</feature>
<keyword evidence="8" id="KW-0243">Dynein</keyword>
<evidence type="ECO:0000313" key="16">
    <source>
        <dbReference type="EMBL" id="KAB1262085.1"/>
    </source>
</evidence>
<dbReference type="InterPro" id="IPR042228">
    <property type="entry name" value="Dynein_linker_3"/>
</dbReference>
<evidence type="ECO:0000256" key="3">
    <source>
        <dbReference type="ARBA" id="ARBA00022490"/>
    </source>
</evidence>
<evidence type="ECO:0000256" key="12">
    <source>
        <dbReference type="ARBA" id="ARBA00023212"/>
    </source>
</evidence>
<evidence type="ECO:0000256" key="5">
    <source>
        <dbReference type="ARBA" id="ARBA00022737"/>
    </source>
</evidence>
<dbReference type="GO" id="GO:0045505">
    <property type="term" value="F:dynein intermediate chain binding"/>
    <property type="evidence" value="ECO:0007669"/>
    <property type="project" value="InterPro"/>
</dbReference>
<dbReference type="FunFam" id="3.40.50.300:FF:001221">
    <property type="entry name" value="Axonemal dynein heavy chain 8"/>
    <property type="match status" value="1"/>
</dbReference>
<dbReference type="Gene3D" id="3.40.50.300">
    <property type="entry name" value="P-loop containing nucleotide triphosphate hydrolases"/>
    <property type="match status" value="4"/>
</dbReference>
<dbReference type="FunFam" id="1.10.8.1220:FF:000001">
    <property type="entry name" value="Dynein axonemal heavy chain 5"/>
    <property type="match status" value="1"/>
</dbReference>
<keyword evidence="4" id="KW-0493">Microtubule</keyword>
<dbReference type="Gene3D" id="1.10.8.1220">
    <property type="match status" value="1"/>
</dbReference>
<comment type="subcellular location">
    <subcellularLocation>
        <location evidence="1">Cytoplasm</location>
        <location evidence="1">Cytoskeleton</location>
        <location evidence="1">Cilium axoneme</location>
    </subcellularLocation>
</comment>
<evidence type="ECO:0000256" key="11">
    <source>
        <dbReference type="ARBA" id="ARBA00023175"/>
    </source>
</evidence>
<evidence type="ECO:0000256" key="1">
    <source>
        <dbReference type="ARBA" id="ARBA00004430"/>
    </source>
</evidence>
<dbReference type="Gene3D" id="1.20.58.1120">
    <property type="match status" value="1"/>
</dbReference>
<dbReference type="PANTHER" id="PTHR46532:SF11">
    <property type="entry name" value="DYNEIN AXONEMAL HEAVY CHAIN 12"/>
    <property type="match status" value="1"/>
</dbReference>
<dbReference type="Gene3D" id="1.20.920.20">
    <property type="match status" value="1"/>
</dbReference>
<dbReference type="Proteomes" id="UP000299084">
    <property type="component" value="Unassembled WGS sequence"/>
</dbReference>
<dbReference type="InterPro" id="IPR041589">
    <property type="entry name" value="DNAH3_AAA_lid_1"/>
</dbReference>